<evidence type="ECO:0000313" key="7">
    <source>
        <dbReference type="Proteomes" id="UP000319976"/>
    </source>
</evidence>
<gene>
    <name evidence="6" type="primary">shc_2</name>
    <name evidence="6" type="ORF">V22_22080</name>
</gene>
<feature type="domain" description="Squalene cyclase N-terminal" evidence="5">
    <location>
        <begin position="35"/>
        <end position="331"/>
    </location>
</feature>
<dbReference type="SFLD" id="SFLDG01016">
    <property type="entry name" value="Prenyltransferase_Like_2"/>
    <property type="match status" value="1"/>
</dbReference>
<dbReference type="InterPro" id="IPR032696">
    <property type="entry name" value="SQ_cyclase_C"/>
</dbReference>
<evidence type="ECO:0000256" key="2">
    <source>
        <dbReference type="ARBA" id="ARBA00009755"/>
    </source>
</evidence>
<dbReference type="EC" id="4.2.1.129" evidence="6"/>
<dbReference type="RefSeq" id="WP_145262571.1">
    <property type="nucleotide sequence ID" value="NZ_CP036316.1"/>
</dbReference>
<reference evidence="6 7" key="1">
    <citation type="submission" date="2019-02" db="EMBL/GenBank/DDBJ databases">
        <title>Deep-cultivation of Planctomycetes and their phenomic and genomic characterization uncovers novel biology.</title>
        <authorList>
            <person name="Wiegand S."/>
            <person name="Jogler M."/>
            <person name="Boedeker C."/>
            <person name="Pinto D."/>
            <person name="Vollmers J."/>
            <person name="Rivas-Marin E."/>
            <person name="Kohn T."/>
            <person name="Peeters S.H."/>
            <person name="Heuer A."/>
            <person name="Rast P."/>
            <person name="Oberbeckmann S."/>
            <person name="Bunk B."/>
            <person name="Jeske O."/>
            <person name="Meyerdierks A."/>
            <person name="Storesund J.E."/>
            <person name="Kallscheuer N."/>
            <person name="Luecker S."/>
            <person name="Lage O.M."/>
            <person name="Pohl T."/>
            <person name="Merkel B.J."/>
            <person name="Hornburger P."/>
            <person name="Mueller R.-W."/>
            <person name="Bruemmer F."/>
            <person name="Labrenz M."/>
            <person name="Spormann A.M."/>
            <person name="Op den Camp H."/>
            <person name="Overmann J."/>
            <person name="Amann R."/>
            <person name="Jetten M.S.M."/>
            <person name="Mascher T."/>
            <person name="Medema M.H."/>
            <person name="Devos D.P."/>
            <person name="Kaster A.-K."/>
            <person name="Ovreas L."/>
            <person name="Rohde M."/>
            <person name="Galperin M.Y."/>
            <person name="Jogler C."/>
        </authorList>
    </citation>
    <scope>NUCLEOTIDE SEQUENCE [LARGE SCALE GENOMIC DNA]</scope>
    <source>
        <strain evidence="6 7">V22</strain>
    </source>
</reference>
<dbReference type="EMBL" id="CP036316">
    <property type="protein sequence ID" value="QDT64962.1"/>
    <property type="molecule type" value="Genomic_DNA"/>
</dbReference>
<dbReference type="Proteomes" id="UP000319976">
    <property type="component" value="Chromosome"/>
</dbReference>
<dbReference type="GO" id="GO:0016829">
    <property type="term" value="F:lyase activity"/>
    <property type="evidence" value="ECO:0007669"/>
    <property type="project" value="UniProtKB-KW"/>
</dbReference>
<dbReference type="GO" id="GO:0005811">
    <property type="term" value="C:lipid droplet"/>
    <property type="evidence" value="ECO:0007669"/>
    <property type="project" value="InterPro"/>
</dbReference>
<accession>A0A517T9A6</accession>
<dbReference type="InterPro" id="IPR032697">
    <property type="entry name" value="SQ_cyclase_N"/>
</dbReference>
<feature type="domain" description="Squalene cyclase C-terminal" evidence="4">
    <location>
        <begin position="463"/>
        <end position="699"/>
    </location>
</feature>
<dbReference type="AlphaFoldDB" id="A0A517T9A6"/>
<feature type="domain" description="Squalene cyclase C-terminal" evidence="4">
    <location>
        <begin position="342"/>
        <end position="420"/>
    </location>
</feature>
<proteinExistence type="inferred from homology"/>
<dbReference type="GO" id="GO:0016866">
    <property type="term" value="F:intramolecular transferase activity"/>
    <property type="evidence" value="ECO:0007669"/>
    <property type="project" value="InterPro"/>
</dbReference>
<dbReference type="InterPro" id="IPR018333">
    <property type="entry name" value="Squalene_cyclase"/>
</dbReference>
<comment type="pathway">
    <text evidence="1">Secondary metabolite biosynthesis; hopanoid biosynthesis.</text>
</comment>
<evidence type="ECO:0000259" key="4">
    <source>
        <dbReference type="Pfam" id="PF13243"/>
    </source>
</evidence>
<dbReference type="GO" id="GO:0016104">
    <property type="term" value="P:triterpenoid biosynthetic process"/>
    <property type="evidence" value="ECO:0007669"/>
    <property type="project" value="InterPro"/>
</dbReference>
<organism evidence="6 7">
    <name type="scientific">Calycomorphotria hydatis</name>
    <dbReference type="NCBI Taxonomy" id="2528027"/>
    <lineage>
        <taxon>Bacteria</taxon>
        <taxon>Pseudomonadati</taxon>
        <taxon>Planctomycetota</taxon>
        <taxon>Planctomycetia</taxon>
        <taxon>Planctomycetales</taxon>
        <taxon>Planctomycetaceae</taxon>
        <taxon>Calycomorphotria</taxon>
    </lineage>
</organism>
<dbReference type="PANTHER" id="PTHR11764">
    <property type="entry name" value="TERPENE CYCLASE/MUTASE FAMILY MEMBER"/>
    <property type="match status" value="1"/>
</dbReference>
<evidence type="ECO:0000313" key="6">
    <source>
        <dbReference type="EMBL" id="QDT64962.1"/>
    </source>
</evidence>
<evidence type="ECO:0000256" key="1">
    <source>
        <dbReference type="ARBA" id="ARBA00004999"/>
    </source>
</evidence>
<keyword evidence="3" id="KW-0677">Repeat</keyword>
<dbReference type="OrthoDB" id="9758578at2"/>
<protein>
    <submittedName>
        <fullName evidence="6">Squalene--hopene cyclase</fullName>
        <ecNumber evidence="6">4.2.1.129</ecNumber>
    </submittedName>
</protein>
<dbReference type="CDD" id="cd02892">
    <property type="entry name" value="SQCY_1"/>
    <property type="match status" value="1"/>
</dbReference>
<comment type="similarity">
    <text evidence="2">Belongs to the terpene cyclase/mutase family.</text>
</comment>
<dbReference type="SUPFAM" id="SSF48239">
    <property type="entry name" value="Terpenoid cyclases/Protein prenyltransferases"/>
    <property type="match status" value="2"/>
</dbReference>
<sequence length="706" mass="79935">MEYPSRLAGLTQQPGTELPIRSAISFSDDPLDAAIERTTDWMLSRQHPDGHWCGELEGDSILESEYFLLLTFLRRERTELAQGLAAEIRHRQESNGGWSLYPGGPVEISSSVKAYLALKIAGDRPDSAHMLRAKKAILAAGGVEKVNSFTRYYLALLGILEYRQCPAVPPELVLLPQWCPFNIYEMSSWSRTILVPLSLLWAHQPVRLLPERWSIREIFHRAPEELPTQMPLDTEEGEAVDQSDHFWRSFFSTVDATYKSLDRCHLIPFRSSAVKKAHEWMLERFQDSDGLGAIFPPMIWSVVGLKCLGYAEDSPEVLSQLGELERHSIREGERIRTQPCRSPVWDTAISTIALREAGVPTDSEPMWRATNWLLNQEVRNRGDWTLREKNVEPSGWCFEYNNAFYPDVDDTAMVLMALLNTFPMPEGQSWTTELFFADDTATDQQDFSIVSSSHVSTSEALSSVDEMTPSLEAVRRGIRWILAMQCRDGGWGAFDKDNTRELFTKVPFADHNAMIDPSTADLTARVLELFGMLGLPIDFPATQRALKFILDEQEHDGAWFGRWGVNYIYGTWQTIVGLKSVGYRIDSPEIERAANWLITHQQSNGGWGETPQTYDDPNLRGQGTTTASQTAWALMGLMAAGQQESDAVQRGIAYLLESQQPDGSWTEEEFTGTGFPKVFYLKYHYYRIYFPLMALGRYRTLCAGAV</sequence>
<dbReference type="KEGG" id="chya:V22_22080"/>
<dbReference type="Gene3D" id="1.50.10.20">
    <property type="match status" value="2"/>
</dbReference>
<dbReference type="PANTHER" id="PTHR11764:SF20">
    <property type="entry name" value="LANOSTEROL SYNTHASE"/>
    <property type="match status" value="1"/>
</dbReference>
<keyword evidence="6" id="KW-0456">Lyase</keyword>
<evidence type="ECO:0000259" key="5">
    <source>
        <dbReference type="Pfam" id="PF13249"/>
    </source>
</evidence>
<dbReference type="Pfam" id="PF13243">
    <property type="entry name" value="SQHop_cyclase_C"/>
    <property type="match status" value="2"/>
</dbReference>
<dbReference type="NCBIfam" id="TIGR01787">
    <property type="entry name" value="squalene_cyclas"/>
    <property type="match status" value="1"/>
</dbReference>
<keyword evidence="7" id="KW-1185">Reference proteome</keyword>
<evidence type="ECO:0000256" key="3">
    <source>
        <dbReference type="ARBA" id="ARBA00022737"/>
    </source>
</evidence>
<dbReference type="UniPathway" id="UPA00337"/>
<name>A0A517T9A6_9PLAN</name>
<dbReference type="InterPro" id="IPR008930">
    <property type="entry name" value="Terpenoid_cyclase/PrenylTrfase"/>
</dbReference>
<dbReference type="Pfam" id="PF13249">
    <property type="entry name" value="SQHop_cyclase_N"/>
    <property type="match status" value="1"/>
</dbReference>